<evidence type="ECO:0000313" key="1">
    <source>
        <dbReference type="EMBL" id="BBG29168.1"/>
    </source>
</evidence>
<dbReference type="Proteomes" id="UP000267342">
    <property type="component" value="Chromosome"/>
</dbReference>
<evidence type="ECO:0000313" key="2">
    <source>
        <dbReference type="Proteomes" id="UP000267342"/>
    </source>
</evidence>
<sequence>MVSGINVTHQLCAQGVNAIETHLSTQPLTGNDRQPLAVEIP</sequence>
<accession>A0A348HC16</accession>
<reference evidence="1 2" key="1">
    <citation type="submission" date="2018-09" db="EMBL/GenBank/DDBJ databases">
        <title>Zymobacter palmae IAM14233 (=T109) whole genome analysis.</title>
        <authorList>
            <person name="Yanase H."/>
        </authorList>
    </citation>
    <scope>NUCLEOTIDE SEQUENCE [LARGE SCALE GENOMIC DNA]</scope>
    <source>
        <strain evidence="1 2">IAM14233</strain>
    </source>
</reference>
<protein>
    <submittedName>
        <fullName evidence="1">Uncharacterized conserved protein</fullName>
    </submittedName>
</protein>
<proteinExistence type="predicted"/>
<dbReference type="EMBL" id="AP018933">
    <property type="protein sequence ID" value="BBG29168.1"/>
    <property type="molecule type" value="Genomic_DNA"/>
</dbReference>
<keyword evidence="2" id="KW-1185">Reference proteome</keyword>
<organism evidence="1 2">
    <name type="scientific">Zymobacter palmae</name>
    <dbReference type="NCBI Taxonomy" id="33074"/>
    <lineage>
        <taxon>Bacteria</taxon>
        <taxon>Pseudomonadati</taxon>
        <taxon>Pseudomonadota</taxon>
        <taxon>Gammaproteobacteria</taxon>
        <taxon>Oceanospirillales</taxon>
        <taxon>Halomonadaceae</taxon>
        <taxon>Zymobacter group</taxon>
        <taxon>Zymobacter</taxon>
    </lineage>
</organism>
<gene>
    <name evidence="1" type="ORF">ZBT109_0379</name>
</gene>
<dbReference type="AlphaFoldDB" id="A0A348HC16"/>
<name>A0A348HC16_9GAMM</name>
<dbReference type="KEGG" id="zpl:ZBT109_0379"/>